<dbReference type="SUPFAM" id="SSF56112">
    <property type="entry name" value="Protein kinase-like (PK-like)"/>
    <property type="match status" value="1"/>
</dbReference>
<feature type="compositionally biased region" description="Basic and acidic residues" evidence="3">
    <location>
        <begin position="212"/>
        <end position="223"/>
    </location>
</feature>
<name>A0A0G4GQJ4_9ALVE</name>
<dbReference type="EMBL" id="CDMZ01001435">
    <property type="protein sequence ID" value="CEM32499.1"/>
    <property type="molecule type" value="Genomic_DNA"/>
</dbReference>
<dbReference type="PhylomeDB" id="A0A0G4GQJ4"/>
<evidence type="ECO:0000256" key="2">
    <source>
        <dbReference type="ARBA" id="ARBA00022840"/>
    </source>
</evidence>
<evidence type="ECO:0000313" key="5">
    <source>
        <dbReference type="EMBL" id="CEM32499.1"/>
    </source>
</evidence>
<sequence length="223" mass="25097">MPLHAAQVLSNTMERYEIQRVLERGVSSVVHQVVDRETGEKAALKESTMSLASEGTVWIWVKEVLFLEELKGHRNFVQIEGFMVDNQTDGLRMSIVLNLMERSLQKILETQTLDEDQIRFFAYETVRGIKYLHGMGILHRDLALAHPWFALCHADLNDEPSGEPVGPPTSNLQNKDRDELIEIARVAVKRLQTSSLLAQQGSTALSAAASRGGEERMDRDGEE</sequence>
<dbReference type="GO" id="GO:0004672">
    <property type="term" value="F:protein kinase activity"/>
    <property type="evidence" value="ECO:0007669"/>
    <property type="project" value="InterPro"/>
</dbReference>
<dbReference type="PANTHER" id="PTHR24055">
    <property type="entry name" value="MITOGEN-ACTIVATED PROTEIN KINASE"/>
    <property type="match status" value="1"/>
</dbReference>
<dbReference type="Gene3D" id="3.30.200.20">
    <property type="entry name" value="Phosphorylase Kinase, domain 1"/>
    <property type="match status" value="1"/>
</dbReference>
<dbReference type="InterPro" id="IPR011009">
    <property type="entry name" value="Kinase-like_dom_sf"/>
</dbReference>
<dbReference type="InterPro" id="IPR000719">
    <property type="entry name" value="Prot_kinase_dom"/>
</dbReference>
<dbReference type="Gene3D" id="1.10.510.10">
    <property type="entry name" value="Transferase(Phosphotransferase) domain 1"/>
    <property type="match status" value="1"/>
</dbReference>
<accession>A0A0G4GQJ4</accession>
<evidence type="ECO:0000256" key="1">
    <source>
        <dbReference type="ARBA" id="ARBA00022741"/>
    </source>
</evidence>
<keyword evidence="1" id="KW-0547">Nucleotide-binding</keyword>
<dbReference type="SMART" id="SM00220">
    <property type="entry name" value="S_TKc"/>
    <property type="match status" value="1"/>
</dbReference>
<keyword evidence="2" id="KW-0067">ATP-binding</keyword>
<evidence type="ECO:0000256" key="3">
    <source>
        <dbReference type="SAM" id="MobiDB-lite"/>
    </source>
</evidence>
<dbReference type="InterPro" id="IPR050117">
    <property type="entry name" value="MAPK"/>
</dbReference>
<proteinExistence type="predicted"/>
<dbReference type="VEuPathDB" id="CryptoDB:Cvel_5042"/>
<dbReference type="Pfam" id="PF00069">
    <property type="entry name" value="Pkinase"/>
    <property type="match status" value="1"/>
</dbReference>
<dbReference type="PROSITE" id="PS50011">
    <property type="entry name" value="PROTEIN_KINASE_DOM"/>
    <property type="match status" value="1"/>
</dbReference>
<protein>
    <recommendedName>
        <fullName evidence="4">Protein kinase domain-containing protein</fullName>
    </recommendedName>
</protein>
<reference evidence="5" key="1">
    <citation type="submission" date="2014-11" db="EMBL/GenBank/DDBJ databases">
        <authorList>
            <person name="Otto D Thomas"/>
            <person name="Naeem Raeece"/>
        </authorList>
    </citation>
    <scope>NUCLEOTIDE SEQUENCE</scope>
</reference>
<dbReference type="GO" id="GO:0005524">
    <property type="term" value="F:ATP binding"/>
    <property type="evidence" value="ECO:0007669"/>
    <property type="project" value="UniProtKB-KW"/>
</dbReference>
<feature type="region of interest" description="Disordered" evidence="3">
    <location>
        <begin position="198"/>
        <end position="223"/>
    </location>
</feature>
<evidence type="ECO:0000259" key="4">
    <source>
        <dbReference type="PROSITE" id="PS50011"/>
    </source>
</evidence>
<feature type="domain" description="Protein kinase" evidence="4">
    <location>
        <begin position="16"/>
        <end position="223"/>
    </location>
</feature>
<dbReference type="AlphaFoldDB" id="A0A0G4GQJ4"/>
<gene>
    <name evidence="5" type="ORF">Cvel_5042</name>
</gene>
<organism evidence="5">
    <name type="scientific">Chromera velia CCMP2878</name>
    <dbReference type="NCBI Taxonomy" id="1169474"/>
    <lineage>
        <taxon>Eukaryota</taxon>
        <taxon>Sar</taxon>
        <taxon>Alveolata</taxon>
        <taxon>Colpodellida</taxon>
        <taxon>Chromeraceae</taxon>
        <taxon>Chromera</taxon>
    </lineage>
</organism>